<dbReference type="Proteomes" id="UP001417504">
    <property type="component" value="Unassembled WGS sequence"/>
</dbReference>
<dbReference type="EMBL" id="JBBNAE010000009">
    <property type="protein sequence ID" value="KAK9096688.1"/>
    <property type="molecule type" value="Genomic_DNA"/>
</dbReference>
<dbReference type="PANTHER" id="PTHR16301">
    <property type="entry name" value="IMPACT-RELATED"/>
    <property type="match status" value="1"/>
</dbReference>
<dbReference type="PANTHER" id="PTHR16301:SF20">
    <property type="entry name" value="IMPACT FAMILY MEMBER YIGZ"/>
    <property type="match status" value="1"/>
</dbReference>
<dbReference type="InterPro" id="IPR036956">
    <property type="entry name" value="Impact_N_sf"/>
</dbReference>
<protein>
    <recommendedName>
        <fullName evidence="2">Impact N-terminal domain-containing protein</fullName>
    </recommendedName>
</protein>
<comment type="similarity">
    <text evidence="1">Belongs to the IMPACT family.</text>
</comment>
<reference evidence="3 4" key="1">
    <citation type="submission" date="2024-01" db="EMBL/GenBank/DDBJ databases">
        <title>Genome assemblies of Stephania.</title>
        <authorList>
            <person name="Yang L."/>
        </authorList>
    </citation>
    <scope>NUCLEOTIDE SEQUENCE [LARGE SCALE GENOMIC DNA]</scope>
    <source>
        <strain evidence="3">QJT</strain>
        <tissue evidence="3">Leaf</tissue>
    </source>
</reference>
<gene>
    <name evidence="3" type="ORF">Sjap_022185</name>
</gene>
<evidence type="ECO:0000256" key="1">
    <source>
        <dbReference type="ARBA" id="ARBA00007665"/>
    </source>
</evidence>
<dbReference type="GO" id="GO:0005737">
    <property type="term" value="C:cytoplasm"/>
    <property type="evidence" value="ECO:0007669"/>
    <property type="project" value="TreeGrafter"/>
</dbReference>
<dbReference type="SUPFAM" id="SSF54211">
    <property type="entry name" value="Ribosomal protein S5 domain 2-like"/>
    <property type="match status" value="1"/>
</dbReference>
<dbReference type="Pfam" id="PF01205">
    <property type="entry name" value="Impact_N"/>
    <property type="match status" value="1"/>
</dbReference>
<keyword evidence="4" id="KW-1185">Reference proteome</keyword>
<accession>A0AAP0HPM5</accession>
<evidence type="ECO:0000313" key="3">
    <source>
        <dbReference type="EMBL" id="KAK9096688.1"/>
    </source>
</evidence>
<dbReference type="Gene3D" id="3.30.230.30">
    <property type="entry name" value="Impact, N-terminal domain"/>
    <property type="match status" value="1"/>
</dbReference>
<comment type="caution">
    <text evidence="3">The sequence shown here is derived from an EMBL/GenBank/DDBJ whole genome shotgun (WGS) entry which is preliminary data.</text>
</comment>
<dbReference type="InterPro" id="IPR020568">
    <property type="entry name" value="Ribosomal_Su5_D2-typ_SF"/>
</dbReference>
<dbReference type="InterPro" id="IPR001498">
    <property type="entry name" value="Impact_N"/>
</dbReference>
<evidence type="ECO:0000313" key="4">
    <source>
        <dbReference type="Proteomes" id="UP001417504"/>
    </source>
</evidence>
<feature type="domain" description="Impact N-terminal" evidence="2">
    <location>
        <begin position="123"/>
        <end position="223"/>
    </location>
</feature>
<organism evidence="3 4">
    <name type="scientific">Stephania japonica</name>
    <dbReference type="NCBI Taxonomy" id="461633"/>
    <lineage>
        <taxon>Eukaryota</taxon>
        <taxon>Viridiplantae</taxon>
        <taxon>Streptophyta</taxon>
        <taxon>Embryophyta</taxon>
        <taxon>Tracheophyta</taxon>
        <taxon>Spermatophyta</taxon>
        <taxon>Magnoliopsida</taxon>
        <taxon>Ranunculales</taxon>
        <taxon>Menispermaceae</taxon>
        <taxon>Menispermoideae</taxon>
        <taxon>Cissampelideae</taxon>
        <taxon>Stephania</taxon>
    </lineage>
</organism>
<proteinExistence type="inferred from homology"/>
<dbReference type="AlphaFoldDB" id="A0AAP0HPM5"/>
<dbReference type="GO" id="GO:0006446">
    <property type="term" value="P:regulation of translational initiation"/>
    <property type="evidence" value="ECO:0007669"/>
    <property type="project" value="TreeGrafter"/>
</dbReference>
<evidence type="ECO:0000259" key="2">
    <source>
        <dbReference type="Pfam" id="PF01205"/>
    </source>
</evidence>
<dbReference type="InterPro" id="IPR023582">
    <property type="entry name" value="Impact"/>
</dbReference>
<sequence>MNDHCSLSLLTNVSYRSGELQTIKILQMHWRLQFKYFPRIRGQLVFQIPNPICLLCLSNVDIYSQPTMALSLTPPSRLLKPAALGAAKRSIASIKSSMVVSAQSSHSSYTTIEHRTTLEHEIKKSKFIAIAASIPDDTSARSFLAEVSDQRANHNCWAYKIGDQYRCSDDGEPSGTAGRPIYSAISTSGLDRVMVVVIRYFGGIKLGAAGLVRAYGGVASECLKNAQTCLVKPKVPLVIEVPYDLIGALYHQIHSFGVEDVQQDYDTGKEGITSISFTVDFDQVSVIEDAIKVNYSQEVVFYKDIWESL</sequence>
<name>A0AAP0HPM5_9MAGN</name>